<dbReference type="Proteomes" id="UP000242205">
    <property type="component" value="Chromosome"/>
</dbReference>
<evidence type="ECO:0000259" key="1">
    <source>
        <dbReference type="PROSITE" id="PS50943"/>
    </source>
</evidence>
<dbReference type="Pfam" id="PF13560">
    <property type="entry name" value="HTH_31"/>
    <property type="match status" value="1"/>
</dbReference>
<evidence type="ECO:0000313" key="3">
    <source>
        <dbReference type="Proteomes" id="UP000242205"/>
    </source>
</evidence>
<name>A0A2I6SAR2_9RHOO</name>
<dbReference type="OrthoDB" id="9182103at2"/>
<dbReference type="KEGG" id="atw:C0099_03805"/>
<keyword evidence="3" id="KW-1185">Reference proteome</keyword>
<dbReference type="InterPro" id="IPR001387">
    <property type="entry name" value="Cro/C1-type_HTH"/>
</dbReference>
<dbReference type="AlphaFoldDB" id="A0A2I6SAR2"/>
<dbReference type="CDD" id="cd00093">
    <property type="entry name" value="HTH_XRE"/>
    <property type="match status" value="1"/>
</dbReference>
<feature type="domain" description="HTH cro/C1-type" evidence="1">
    <location>
        <begin position="24"/>
        <end position="55"/>
    </location>
</feature>
<organism evidence="2 3">
    <name type="scientific">Pseudazoarcus pumilus</name>
    <dbReference type="NCBI Taxonomy" id="2067960"/>
    <lineage>
        <taxon>Bacteria</taxon>
        <taxon>Pseudomonadati</taxon>
        <taxon>Pseudomonadota</taxon>
        <taxon>Betaproteobacteria</taxon>
        <taxon>Rhodocyclales</taxon>
        <taxon>Zoogloeaceae</taxon>
        <taxon>Pseudazoarcus</taxon>
    </lineage>
</organism>
<dbReference type="PROSITE" id="PS50943">
    <property type="entry name" value="HTH_CROC1"/>
    <property type="match status" value="1"/>
</dbReference>
<protein>
    <recommendedName>
        <fullName evidence="1">HTH cro/C1-type domain-containing protein</fullName>
    </recommendedName>
</protein>
<dbReference type="EMBL" id="CP025682">
    <property type="protein sequence ID" value="AUN96329.1"/>
    <property type="molecule type" value="Genomic_DNA"/>
</dbReference>
<dbReference type="Gene3D" id="1.10.260.40">
    <property type="entry name" value="lambda repressor-like DNA-binding domains"/>
    <property type="match status" value="1"/>
</dbReference>
<dbReference type="GO" id="GO:0003677">
    <property type="term" value="F:DNA binding"/>
    <property type="evidence" value="ECO:0007669"/>
    <property type="project" value="InterPro"/>
</dbReference>
<dbReference type="SUPFAM" id="SSF47413">
    <property type="entry name" value="lambda repressor-like DNA-binding domains"/>
    <property type="match status" value="1"/>
</dbReference>
<reference evidence="2 3" key="1">
    <citation type="submission" date="2018-01" db="EMBL/GenBank/DDBJ databases">
        <authorList>
            <person name="Fu G.-Y."/>
        </authorList>
    </citation>
    <scope>NUCLEOTIDE SEQUENCE [LARGE SCALE GENOMIC DNA]</scope>
    <source>
        <strain evidence="2 3">SY39</strain>
    </source>
</reference>
<gene>
    <name evidence="2" type="ORF">C0099_03805</name>
</gene>
<accession>A0A2I6SAR2</accession>
<proteinExistence type="predicted"/>
<evidence type="ECO:0000313" key="2">
    <source>
        <dbReference type="EMBL" id="AUN96329.1"/>
    </source>
</evidence>
<dbReference type="InterPro" id="IPR010982">
    <property type="entry name" value="Lambda_DNA-bd_dom_sf"/>
</dbReference>
<sequence>MKKVESKLLNDKQLAQTRELGESLHRLRIARRIKQSEAAVRAGMSRPTVRKIEQGDPGRTLGQLIRYLGVIAPGMTLQQLLQGKDPSVIFLEESERRRRVRDLTEAEKAALDF</sequence>